<dbReference type="InterPro" id="IPR033693">
    <property type="entry name" value="PGPEP1_Glu_AS"/>
</dbReference>
<dbReference type="EMBL" id="JAVREQ010000038">
    <property type="protein sequence ID" value="MDT0382455.1"/>
    <property type="molecule type" value="Genomic_DNA"/>
</dbReference>
<dbReference type="NCBIfam" id="TIGR00504">
    <property type="entry name" value="pyro_pdase"/>
    <property type="match status" value="1"/>
</dbReference>
<dbReference type="RefSeq" id="WP_311676045.1">
    <property type="nucleotide sequence ID" value="NZ_JAVREQ010000038.1"/>
</dbReference>
<evidence type="ECO:0000256" key="4">
    <source>
        <dbReference type="ARBA" id="ARBA00006641"/>
    </source>
</evidence>
<evidence type="ECO:0000256" key="1">
    <source>
        <dbReference type="ARBA" id="ARBA00001770"/>
    </source>
</evidence>
<evidence type="ECO:0000256" key="5">
    <source>
        <dbReference type="ARBA" id="ARBA00022490"/>
    </source>
</evidence>
<sequence length="220" mass="22602">MSTPDGPARVLVTGFEPFGGERTNPSWEAVRLLDAAPPPGTRLVTARLSCVFGTALAERREAIVRSDPDLVLCVGQAGGRPDLTVERVAVNVDDARIPDNAGRQPLDEPVVAGGPAAYFAALPVKACVAAARAAGVPASVSQTAGTFVCNHVFYGLSHLIATERPALRGGFVHVPYAPHQVAAVGAPSMAPRDMATGLAAILTAALGTTTDLHTVEGATH</sequence>
<reference evidence="13" key="1">
    <citation type="submission" date="2023-07" db="EMBL/GenBank/DDBJ databases">
        <title>30 novel species of actinomycetes from the DSMZ collection.</title>
        <authorList>
            <person name="Nouioui I."/>
        </authorList>
    </citation>
    <scope>NUCLEOTIDE SEQUENCE [LARGE SCALE GENOMIC DNA]</scope>
    <source>
        <strain evidence="13">DSM 42041</strain>
    </source>
</reference>
<evidence type="ECO:0000256" key="10">
    <source>
        <dbReference type="PROSITE-ProRule" id="PRU10076"/>
    </source>
</evidence>
<dbReference type="HAMAP" id="MF_00417">
    <property type="entry name" value="Pyrrolid_peptidase"/>
    <property type="match status" value="1"/>
</dbReference>
<dbReference type="EC" id="3.4.19.3" evidence="9"/>
<dbReference type="PRINTS" id="PR00706">
    <property type="entry name" value="PYROGLUPTASE"/>
</dbReference>
<proteinExistence type="inferred from homology"/>
<dbReference type="CDD" id="cd00501">
    <property type="entry name" value="Peptidase_C15"/>
    <property type="match status" value="1"/>
</dbReference>
<dbReference type="GO" id="GO:0016920">
    <property type="term" value="F:pyroglutamyl-peptidase activity"/>
    <property type="evidence" value="ECO:0007669"/>
    <property type="project" value="UniProtKB-EC"/>
</dbReference>
<evidence type="ECO:0000313" key="12">
    <source>
        <dbReference type="EMBL" id="MDT0382455.1"/>
    </source>
</evidence>
<comment type="function">
    <text evidence="2 9">Removes 5-oxoproline from various penultimate amino acid residues except L-proline.</text>
</comment>
<keyword evidence="13" id="KW-1185">Reference proteome</keyword>
<evidence type="ECO:0000256" key="7">
    <source>
        <dbReference type="ARBA" id="ARBA00022801"/>
    </source>
</evidence>
<keyword evidence="7 9" id="KW-0378">Hydrolase</keyword>
<evidence type="ECO:0000256" key="3">
    <source>
        <dbReference type="ARBA" id="ARBA00004496"/>
    </source>
</evidence>
<feature type="active site" evidence="9 11">
    <location>
        <position position="149"/>
    </location>
</feature>
<evidence type="ECO:0000256" key="8">
    <source>
        <dbReference type="ARBA" id="ARBA00022807"/>
    </source>
</evidence>
<accession>A0ABU2NZP1</accession>
<protein>
    <recommendedName>
        <fullName evidence="9">Pyrrolidone-carboxylate peptidase</fullName>
        <ecNumber evidence="9">3.4.19.3</ecNumber>
    </recommendedName>
    <alternativeName>
        <fullName evidence="9">5-oxoprolyl-peptidase</fullName>
    </alternativeName>
    <alternativeName>
        <fullName evidence="9">Pyroglutamyl-peptidase I</fullName>
        <shortName evidence="9">PGP-I</shortName>
        <shortName evidence="9">Pyrase</shortName>
    </alternativeName>
</protein>
<dbReference type="InterPro" id="IPR000816">
    <property type="entry name" value="Peptidase_C15"/>
</dbReference>
<dbReference type="InterPro" id="IPR029762">
    <property type="entry name" value="PGP-I_bact-type"/>
</dbReference>
<feature type="active site" evidence="9">
    <location>
        <position position="173"/>
    </location>
</feature>
<evidence type="ECO:0000313" key="13">
    <source>
        <dbReference type="Proteomes" id="UP001183414"/>
    </source>
</evidence>
<keyword evidence="6 9" id="KW-0645">Protease</keyword>
<comment type="caution">
    <text evidence="12">The sequence shown here is derived from an EMBL/GenBank/DDBJ whole genome shotgun (WGS) entry which is preliminary data.</text>
</comment>
<evidence type="ECO:0000256" key="6">
    <source>
        <dbReference type="ARBA" id="ARBA00022670"/>
    </source>
</evidence>
<dbReference type="Gene3D" id="3.40.630.20">
    <property type="entry name" value="Peptidase C15, pyroglutamyl peptidase I-like"/>
    <property type="match status" value="1"/>
</dbReference>
<evidence type="ECO:0000256" key="11">
    <source>
        <dbReference type="PROSITE-ProRule" id="PRU10077"/>
    </source>
</evidence>
<comment type="subunit">
    <text evidence="9">Homotetramer.</text>
</comment>
<comment type="catalytic activity">
    <reaction evidence="1 9 10">
        <text>Release of an N-terminal pyroglutamyl group from a polypeptide, the second amino acid generally not being Pro.</text>
        <dbReference type="EC" id="3.4.19.3"/>
    </reaction>
</comment>
<evidence type="ECO:0000256" key="9">
    <source>
        <dbReference type="HAMAP-Rule" id="MF_00417"/>
    </source>
</evidence>
<organism evidence="12 13">
    <name type="scientific">Streptomyces hazeniae</name>
    <dbReference type="NCBI Taxonomy" id="3075538"/>
    <lineage>
        <taxon>Bacteria</taxon>
        <taxon>Bacillati</taxon>
        <taxon>Actinomycetota</taxon>
        <taxon>Actinomycetes</taxon>
        <taxon>Kitasatosporales</taxon>
        <taxon>Streptomycetaceae</taxon>
        <taxon>Streptomyces</taxon>
    </lineage>
</organism>
<dbReference type="PIRSF" id="PIRSF015592">
    <property type="entry name" value="Prld-crbxl_pptds"/>
    <property type="match status" value="1"/>
</dbReference>
<dbReference type="PROSITE" id="PS01333">
    <property type="entry name" value="PYRASE_GLU"/>
    <property type="match status" value="1"/>
</dbReference>
<evidence type="ECO:0000256" key="2">
    <source>
        <dbReference type="ARBA" id="ARBA00002280"/>
    </source>
</evidence>
<dbReference type="Proteomes" id="UP001183414">
    <property type="component" value="Unassembled WGS sequence"/>
</dbReference>
<dbReference type="InterPro" id="IPR036440">
    <property type="entry name" value="Peptidase_C15-like_sf"/>
</dbReference>
<feature type="active site" evidence="9 10">
    <location>
        <position position="86"/>
    </location>
</feature>
<dbReference type="PANTHER" id="PTHR23402">
    <property type="entry name" value="PROTEASE FAMILY C15 PYROGLUTAMYL-PEPTIDASE I-RELATED"/>
    <property type="match status" value="1"/>
</dbReference>
<dbReference type="SUPFAM" id="SSF53182">
    <property type="entry name" value="Pyrrolidone carboxyl peptidase (pyroglutamate aminopeptidase)"/>
    <property type="match status" value="1"/>
</dbReference>
<dbReference type="InterPro" id="IPR033694">
    <property type="entry name" value="PGPEP1_Cys_AS"/>
</dbReference>
<gene>
    <name evidence="9 12" type="primary">pcp</name>
    <name evidence="12" type="ORF">RM572_27225</name>
</gene>
<keyword evidence="5 9" id="KW-0963">Cytoplasm</keyword>
<dbReference type="PROSITE" id="PS01334">
    <property type="entry name" value="PYRASE_CYS"/>
    <property type="match status" value="1"/>
</dbReference>
<dbReference type="NCBIfam" id="NF009676">
    <property type="entry name" value="PRK13197.1"/>
    <property type="match status" value="1"/>
</dbReference>
<dbReference type="InterPro" id="IPR016125">
    <property type="entry name" value="Peptidase_C15-like"/>
</dbReference>
<keyword evidence="8 9" id="KW-0788">Thiol protease</keyword>
<comment type="subcellular location">
    <subcellularLocation>
        <location evidence="3 9">Cytoplasm</location>
    </subcellularLocation>
</comment>
<dbReference type="PANTHER" id="PTHR23402:SF1">
    <property type="entry name" value="PYROGLUTAMYL-PEPTIDASE I"/>
    <property type="match status" value="1"/>
</dbReference>
<comment type="similarity">
    <text evidence="4 9">Belongs to the peptidase C15 family.</text>
</comment>
<dbReference type="Pfam" id="PF01470">
    <property type="entry name" value="Peptidase_C15"/>
    <property type="match status" value="1"/>
</dbReference>
<name>A0ABU2NZP1_9ACTN</name>